<accession>A0ABR6TKL8</accession>
<sequence>MVKLIAVDMDGTFLNDNKQKSPEYGKVIDFLRRNNIYFCVASGRQLASLKKEMHDYQDHVIFVAENGTVVEMDEEIIMVEELSRDITHSVIDKVNGMNNKKLVYCAKDCSYIDLKDEQDKKNAEQYLPSYKIVDNFYNLDDLPVKISIYSKTGYDSDFDNIVNTFGDIATVCTSGFEWLDVIPKRSSKGNAIKKIQKILGISKKETMAFGDQMNDFEMLSEAYYSYAMDNAVEKIKQISRFSAPSNNEFGVIQILKKHFNID</sequence>
<dbReference type="RefSeq" id="WP_185623971.1">
    <property type="nucleotide sequence ID" value="NZ_JABGBW010000002.1"/>
</dbReference>
<dbReference type="NCBIfam" id="TIGR00099">
    <property type="entry name" value="Cof-subfamily"/>
    <property type="match status" value="1"/>
</dbReference>
<proteinExistence type="predicted"/>
<comment type="caution">
    <text evidence="1">The sequence shown here is derived from an EMBL/GenBank/DDBJ whole genome shotgun (WGS) entry which is preliminary data.</text>
</comment>
<dbReference type="SFLD" id="SFLDS00003">
    <property type="entry name" value="Haloacid_Dehalogenase"/>
    <property type="match status" value="1"/>
</dbReference>
<organism evidence="1 2">
    <name type="scientific">Peptostreptococcus canis</name>
    <dbReference type="NCBI Taxonomy" id="1159213"/>
    <lineage>
        <taxon>Bacteria</taxon>
        <taxon>Bacillati</taxon>
        <taxon>Bacillota</taxon>
        <taxon>Clostridia</taxon>
        <taxon>Peptostreptococcales</taxon>
        <taxon>Peptostreptococcaceae</taxon>
        <taxon>Peptostreptococcus</taxon>
    </lineage>
</organism>
<dbReference type="SUPFAM" id="SSF56784">
    <property type="entry name" value="HAD-like"/>
    <property type="match status" value="1"/>
</dbReference>
<dbReference type="InterPro" id="IPR023214">
    <property type="entry name" value="HAD_sf"/>
</dbReference>
<name>A0ABR6TKL8_9FIRM</name>
<dbReference type="PANTHER" id="PTHR10000">
    <property type="entry name" value="PHOSPHOSERINE PHOSPHATASE"/>
    <property type="match status" value="1"/>
</dbReference>
<keyword evidence="2" id="KW-1185">Reference proteome</keyword>
<dbReference type="NCBIfam" id="TIGR01484">
    <property type="entry name" value="HAD-SF-IIB"/>
    <property type="match status" value="1"/>
</dbReference>
<dbReference type="InterPro" id="IPR006379">
    <property type="entry name" value="HAD-SF_hydro_IIB"/>
</dbReference>
<dbReference type="PANTHER" id="PTHR10000:SF53">
    <property type="entry name" value="5-AMINO-6-(5-PHOSPHO-D-RIBITYLAMINO)URACIL PHOSPHATASE YBJI-RELATED"/>
    <property type="match status" value="1"/>
</dbReference>
<dbReference type="InterPro" id="IPR036412">
    <property type="entry name" value="HAD-like_sf"/>
</dbReference>
<dbReference type="InterPro" id="IPR000150">
    <property type="entry name" value="Cof"/>
</dbReference>
<dbReference type="Proteomes" id="UP000713904">
    <property type="component" value="Unassembled WGS sequence"/>
</dbReference>
<reference evidence="1 2" key="1">
    <citation type="submission" date="2020-05" db="EMBL/GenBank/DDBJ databases">
        <title>Draft genome of xy-202 and genomic insight in genome of the genus Peptostreptococcus.</title>
        <authorList>
            <person name="Zhang Z."/>
        </authorList>
    </citation>
    <scope>NUCLEOTIDE SEQUENCE [LARGE SCALE GENOMIC DNA]</scope>
    <source>
        <strain evidence="1 2">DSM 27025</strain>
    </source>
</reference>
<dbReference type="PROSITE" id="PS01229">
    <property type="entry name" value="COF_2"/>
    <property type="match status" value="1"/>
</dbReference>
<dbReference type="Gene3D" id="3.40.50.1000">
    <property type="entry name" value="HAD superfamily/HAD-like"/>
    <property type="match status" value="1"/>
</dbReference>
<protein>
    <submittedName>
        <fullName evidence="1">HAD family phosphatase</fullName>
    </submittedName>
</protein>
<dbReference type="CDD" id="cd07518">
    <property type="entry name" value="HAD_YbiV-Like"/>
    <property type="match status" value="1"/>
</dbReference>
<gene>
    <name evidence="1" type="ORF">HLB29_04590</name>
</gene>
<dbReference type="EMBL" id="JABGBW010000002">
    <property type="protein sequence ID" value="MBC2575957.1"/>
    <property type="molecule type" value="Genomic_DNA"/>
</dbReference>
<evidence type="ECO:0000313" key="2">
    <source>
        <dbReference type="Proteomes" id="UP000713904"/>
    </source>
</evidence>
<evidence type="ECO:0000313" key="1">
    <source>
        <dbReference type="EMBL" id="MBC2575957.1"/>
    </source>
</evidence>
<dbReference type="Pfam" id="PF08282">
    <property type="entry name" value="Hydrolase_3"/>
    <property type="match status" value="1"/>
</dbReference>
<dbReference type="SFLD" id="SFLDG01140">
    <property type="entry name" value="C2.B:_Phosphomannomutase_and_P"/>
    <property type="match status" value="1"/>
</dbReference>
<dbReference type="Gene3D" id="3.30.1240.10">
    <property type="match status" value="1"/>
</dbReference>